<evidence type="ECO:0000313" key="1">
    <source>
        <dbReference type="EMBL" id="MDL4842474.1"/>
    </source>
</evidence>
<dbReference type="Proteomes" id="UP001235343">
    <property type="component" value="Unassembled WGS sequence"/>
</dbReference>
<reference evidence="1 2" key="1">
    <citation type="submission" date="2023-06" db="EMBL/GenBank/DDBJ databases">
        <title>Aquibacillus rhizosphaerae LR5S19.</title>
        <authorList>
            <person name="Sun J.-Q."/>
        </authorList>
    </citation>
    <scope>NUCLEOTIDE SEQUENCE [LARGE SCALE GENOMIC DNA]</scope>
    <source>
        <strain evidence="1 2">LR5S19</strain>
    </source>
</reference>
<organism evidence="1 2">
    <name type="scientific">Aquibacillus rhizosphaerae</name>
    <dbReference type="NCBI Taxonomy" id="3051431"/>
    <lineage>
        <taxon>Bacteria</taxon>
        <taxon>Bacillati</taxon>
        <taxon>Bacillota</taxon>
        <taxon>Bacilli</taxon>
        <taxon>Bacillales</taxon>
        <taxon>Bacillaceae</taxon>
        <taxon>Aquibacillus</taxon>
    </lineage>
</organism>
<dbReference type="RefSeq" id="WP_285933745.1">
    <property type="nucleotide sequence ID" value="NZ_JASTZU010000058.1"/>
</dbReference>
<comment type="caution">
    <text evidence="1">The sequence shown here is derived from an EMBL/GenBank/DDBJ whole genome shotgun (WGS) entry which is preliminary data.</text>
</comment>
<accession>A0ABT7L9C6</accession>
<dbReference type="EMBL" id="JASTZU010000058">
    <property type="protein sequence ID" value="MDL4842474.1"/>
    <property type="molecule type" value="Genomic_DNA"/>
</dbReference>
<name>A0ABT7L9C6_9BACI</name>
<keyword evidence="2" id="KW-1185">Reference proteome</keyword>
<proteinExistence type="predicted"/>
<evidence type="ECO:0000313" key="2">
    <source>
        <dbReference type="Proteomes" id="UP001235343"/>
    </source>
</evidence>
<sequence length="96" mass="10860">MSISRFSGLSAVVNYIKNHQLSDAVVKSGELDEIKHFLAELLELAMKLDNLNIELDLKAKVDVSEWVQYDKDLETLVKQINVKLKNNHNFATSAIC</sequence>
<gene>
    <name evidence="1" type="ORF">QQS35_18730</name>
</gene>
<protein>
    <submittedName>
        <fullName evidence="1">Uncharacterized protein</fullName>
    </submittedName>
</protein>